<gene>
    <name evidence="7" type="ordered locus">KVU_0882</name>
</gene>
<keyword evidence="8" id="KW-1185">Reference proteome</keyword>
<feature type="signal peptide" evidence="5">
    <location>
        <begin position="1"/>
        <end position="23"/>
    </location>
</feature>
<evidence type="ECO:0000313" key="7">
    <source>
        <dbReference type="EMBL" id="AEM40721.1"/>
    </source>
</evidence>
<organism evidence="7 8">
    <name type="scientific">Ketogulonicigenium vulgare (strain WSH-001)</name>
    <dbReference type="NCBI Taxonomy" id="759362"/>
    <lineage>
        <taxon>Bacteria</taxon>
        <taxon>Pseudomonadati</taxon>
        <taxon>Pseudomonadota</taxon>
        <taxon>Alphaproteobacteria</taxon>
        <taxon>Rhodobacterales</taxon>
        <taxon>Roseobacteraceae</taxon>
        <taxon>Ketogulonicigenium</taxon>
    </lineage>
</organism>
<dbReference type="PANTHER" id="PTHR34001">
    <property type="entry name" value="BLL7405 PROTEIN"/>
    <property type="match status" value="1"/>
</dbReference>
<dbReference type="GO" id="GO:0016020">
    <property type="term" value="C:membrane"/>
    <property type="evidence" value="ECO:0007669"/>
    <property type="project" value="UniProtKB-SubCell"/>
</dbReference>
<dbReference type="KEGG" id="kvl:KVU_0882"/>
<reference evidence="7 8" key="1">
    <citation type="journal article" date="2011" name="J. Bacteriol.">
        <title>Complete genome sequence of the industrial strain Ketogulonicigenium vulgare WSH-001.</title>
        <authorList>
            <person name="Liu L."/>
            <person name="Li Y."/>
            <person name="Zhang J."/>
            <person name="Zhou Z."/>
            <person name="Liu J."/>
            <person name="Li X."/>
            <person name="Zhou J."/>
            <person name="Du G."/>
            <person name="Wang L."/>
            <person name="Chen J."/>
        </authorList>
    </citation>
    <scope>NUCLEOTIDE SEQUENCE [LARGE SCALE GENOMIC DNA]</scope>
    <source>
        <strain evidence="7 8">WSH-001</strain>
    </source>
</reference>
<evidence type="ECO:0000256" key="2">
    <source>
        <dbReference type="ARBA" id="ARBA00022729"/>
    </source>
</evidence>
<dbReference type="HOGENOM" id="CLU_037100_1_0_5"/>
<dbReference type="RefSeq" id="WP_013384176.1">
    <property type="nucleotide sequence ID" value="NC_017384.1"/>
</dbReference>
<dbReference type="InterPro" id="IPR051692">
    <property type="entry name" value="OMP-like"/>
</dbReference>
<evidence type="ECO:0000256" key="4">
    <source>
        <dbReference type="ARBA" id="ARBA00038306"/>
    </source>
</evidence>
<dbReference type="EMBL" id="CP002018">
    <property type="protein sequence ID" value="AEM40721.1"/>
    <property type="molecule type" value="Genomic_DNA"/>
</dbReference>
<keyword evidence="3" id="KW-0472">Membrane</keyword>
<sequence length="220" mass="23465">MKISFMTLIIAGAVVGTLPMAAAAQHVPRIVVMTPSVGFSGGYVGFGLNRDSGSIDMNGETGDQAQQLLGTRSLGEPSGLGLNLRAGYDWRTGNTIFGVWGEIAQSWAKDDVVIPAVSDTWSVGFGTSTAAMLRLGYDMGGVMVYSNAGYRWTDVELETFSGAYSDRSGGISYGVGIETEFSHHMSGYLEFHRNTGKVDIEGLTADLSLNTFTLGVNYKF</sequence>
<comment type="subcellular location">
    <subcellularLocation>
        <location evidence="1">Membrane</location>
    </subcellularLocation>
</comment>
<proteinExistence type="inferred from homology"/>
<dbReference type="Pfam" id="PF13505">
    <property type="entry name" value="OMP_b-brl"/>
    <property type="match status" value="1"/>
</dbReference>
<dbReference type="SUPFAM" id="SSF56925">
    <property type="entry name" value="OMPA-like"/>
    <property type="match status" value="1"/>
</dbReference>
<dbReference type="AlphaFoldDB" id="F9Y5G8"/>
<name>F9Y5G8_KETVW</name>
<evidence type="ECO:0000256" key="5">
    <source>
        <dbReference type="SAM" id="SignalP"/>
    </source>
</evidence>
<feature type="chain" id="PRO_5003391837" evidence="5">
    <location>
        <begin position="24"/>
        <end position="220"/>
    </location>
</feature>
<dbReference type="Gene3D" id="2.40.160.20">
    <property type="match status" value="1"/>
</dbReference>
<evidence type="ECO:0000256" key="3">
    <source>
        <dbReference type="ARBA" id="ARBA00023136"/>
    </source>
</evidence>
<accession>F9Y5G8</accession>
<dbReference type="InterPro" id="IPR027385">
    <property type="entry name" value="Beta-barrel_OMP"/>
</dbReference>
<keyword evidence="2 5" id="KW-0732">Signal</keyword>
<dbReference type="eggNOG" id="COG3637">
    <property type="taxonomic scope" value="Bacteria"/>
</dbReference>
<dbReference type="InterPro" id="IPR011250">
    <property type="entry name" value="OMP/PagP_B-barrel"/>
</dbReference>
<evidence type="ECO:0000259" key="6">
    <source>
        <dbReference type="Pfam" id="PF13505"/>
    </source>
</evidence>
<evidence type="ECO:0000313" key="8">
    <source>
        <dbReference type="Proteomes" id="UP000000692"/>
    </source>
</evidence>
<comment type="similarity">
    <text evidence="4">Belongs to the Omp25/RopB family.</text>
</comment>
<dbReference type="Proteomes" id="UP000000692">
    <property type="component" value="Chromosome"/>
</dbReference>
<feature type="domain" description="Outer membrane protein beta-barrel" evidence="6">
    <location>
        <begin position="13"/>
        <end position="220"/>
    </location>
</feature>
<evidence type="ECO:0000256" key="1">
    <source>
        <dbReference type="ARBA" id="ARBA00004370"/>
    </source>
</evidence>
<dbReference type="PANTHER" id="PTHR34001:SF3">
    <property type="entry name" value="BLL7405 PROTEIN"/>
    <property type="match status" value="1"/>
</dbReference>
<dbReference type="OrthoDB" id="9815357at2"/>
<protein>
    <submittedName>
        <fullName evidence="7">Outer membrane protein</fullName>
    </submittedName>
</protein>